<name>E9GNN9_DAPPU</name>
<proteinExistence type="predicted"/>
<dbReference type="InterPro" id="IPR011333">
    <property type="entry name" value="SKP1/BTB/POZ_sf"/>
</dbReference>
<dbReference type="GO" id="GO:0005737">
    <property type="term" value="C:cytoplasm"/>
    <property type="evidence" value="ECO:0000318"/>
    <property type="project" value="GO_Central"/>
</dbReference>
<accession>E9GNN9</accession>
<dbReference type="GO" id="GO:0005634">
    <property type="term" value="C:nucleus"/>
    <property type="evidence" value="ECO:0000318"/>
    <property type="project" value="GO_Central"/>
</dbReference>
<dbReference type="PhylomeDB" id="E9GNN9"/>
<dbReference type="GO" id="GO:0043161">
    <property type="term" value="P:proteasome-mediated ubiquitin-dependent protein catabolic process"/>
    <property type="evidence" value="ECO:0000318"/>
    <property type="project" value="GO_Central"/>
</dbReference>
<dbReference type="Gene3D" id="1.25.40.420">
    <property type="match status" value="1"/>
</dbReference>
<dbReference type="FunFam" id="1.25.40.420:FF:000030">
    <property type="entry name" value="Uncharacterized protein"/>
    <property type="match status" value="1"/>
</dbReference>
<dbReference type="GO" id="GO:0031625">
    <property type="term" value="F:ubiquitin protein ligase binding"/>
    <property type="evidence" value="ECO:0000318"/>
    <property type="project" value="GO_Central"/>
</dbReference>
<dbReference type="Gene3D" id="3.30.710.10">
    <property type="entry name" value="Potassium Channel Kv1.1, Chain A"/>
    <property type="match status" value="1"/>
</dbReference>
<dbReference type="GO" id="GO:0030162">
    <property type="term" value="P:regulation of proteolysis"/>
    <property type="evidence" value="ECO:0000318"/>
    <property type="project" value="GO_Central"/>
</dbReference>
<dbReference type="PANTHER" id="PTHR24413">
    <property type="entry name" value="SPECKLE-TYPE POZ PROTEIN"/>
    <property type="match status" value="1"/>
</dbReference>
<dbReference type="OrthoDB" id="6359816at2759"/>
<protein>
    <recommendedName>
        <fullName evidence="1">BTB domain-containing protein</fullName>
    </recommendedName>
</protein>
<dbReference type="InParanoid" id="E9GNN9"/>
<dbReference type="Pfam" id="PF00651">
    <property type="entry name" value="BTB"/>
    <property type="match status" value="1"/>
</dbReference>
<reference evidence="2 3" key="1">
    <citation type="journal article" date="2011" name="Science">
        <title>The ecoresponsive genome of Daphnia pulex.</title>
        <authorList>
            <person name="Colbourne J.K."/>
            <person name="Pfrender M.E."/>
            <person name="Gilbert D."/>
            <person name="Thomas W.K."/>
            <person name="Tucker A."/>
            <person name="Oakley T.H."/>
            <person name="Tokishita S."/>
            <person name="Aerts A."/>
            <person name="Arnold G.J."/>
            <person name="Basu M.K."/>
            <person name="Bauer D.J."/>
            <person name="Caceres C.E."/>
            <person name="Carmel L."/>
            <person name="Casola C."/>
            <person name="Choi J.H."/>
            <person name="Detter J.C."/>
            <person name="Dong Q."/>
            <person name="Dusheyko S."/>
            <person name="Eads B.D."/>
            <person name="Frohlich T."/>
            <person name="Geiler-Samerotte K.A."/>
            <person name="Gerlach D."/>
            <person name="Hatcher P."/>
            <person name="Jogdeo S."/>
            <person name="Krijgsveld J."/>
            <person name="Kriventseva E.V."/>
            <person name="Kultz D."/>
            <person name="Laforsch C."/>
            <person name="Lindquist E."/>
            <person name="Lopez J."/>
            <person name="Manak J.R."/>
            <person name="Muller J."/>
            <person name="Pangilinan J."/>
            <person name="Patwardhan R.P."/>
            <person name="Pitluck S."/>
            <person name="Pritham E.J."/>
            <person name="Rechtsteiner A."/>
            <person name="Rho M."/>
            <person name="Rogozin I.B."/>
            <person name="Sakarya O."/>
            <person name="Salamov A."/>
            <person name="Schaack S."/>
            <person name="Shapiro H."/>
            <person name="Shiga Y."/>
            <person name="Skalitzky C."/>
            <person name="Smith Z."/>
            <person name="Souvorov A."/>
            <person name="Sung W."/>
            <person name="Tang Z."/>
            <person name="Tsuchiya D."/>
            <person name="Tu H."/>
            <person name="Vos H."/>
            <person name="Wang M."/>
            <person name="Wolf Y.I."/>
            <person name="Yamagata H."/>
            <person name="Yamada T."/>
            <person name="Ye Y."/>
            <person name="Shaw J.R."/>
            <person name="Andrews J."/>
            <person name="Crease T.J."/>
            <person name="Tang H."/>
            <person name="Lucas S.M."/>
            <person name="Robertson H.M."/>
            <person name="Bork P."/>
            <person name="Koonin E.V."/>
            <person name="Zdobnov E.M."/>
            <person name="Grigoriev I.V."/>
            <person name="Lynch M."/>
            <person name="Boore J.L."/>
        </authorList>
    </citation>
    <scope>NUCLEOTIDE SEQUENCE [LARGE SCALE GENOMIC DNA]</scope>
</reference>
<dbReference type="eggNOG" id="KOG1987">
    <property type="taxonomic scope" value="Eukaryota"/>
</dbReference>
<dbReference type="SMART" id="SM00225">
    <property type="entry name" value="BTB"/>
    <property type="match status" value="1"/>
</dbReference>
<dbReference type="AlphaFoldDB" id="E9GNN9"/>
<sequence length="239" mass="26848">MPCPLTAFNLVDVSNNRQEDLLIDNAHLTLYCEIETWVSKAALTGRTENFRDQPLFNDDELIQHLGGLHQTMKFSDVTFTVRGCKFEAHKAILSARSPVFAAMFDHETAENLSHQVKINDVDPEVFQELLRFVYTGRIPAIKMKTLTTGLLAAAGKYLLGSLMTACEKYLVNEISADNCIELLILADGHCADYLKRNALNFLRSFPNEVMATDGWSSAKRDHSTWLCDIQQAAFTSTRP</sequence>
<keyword evidence="3" id="KW-1185">Reference proteome</keyword>
<dbReference type="HOGENOM" id="CLU_004253_2_3_1"/>
<gene>
    <name evidence="2" type="ORF">DAPPUDRAFT_53148</name>
</gene>
<dbReference type="InterPro" id="IPR000210">
    <property type="entry name" value="BTB/POZ_dom"/>
</dbReference>
<evidence type="ECO:0000313" key="2">
    <source>
        <dbReference type="EMBL" id="EFX78801.1"/>
    </source>
</evidence>
<dbReference type="OMA" id="EISADNC"/>
<feature type="domain" description="BTB" evidence="1">
    <location>
        <begin position="75"/>
        <end position="142"/>
    </location>
</feature>
<evidence type="ECO:0000313" key="3">
    <source>
        <dbReference type="Proteomes" id="UP000000305"/>
    </source>
</evidence>
<dbReference type="PROSITE" id="PS50097">
    <property type="entry name" value="BTB"/>
    <property type="match status" value="1"/>
</dbReference>
<dbReference type="Proteomes" id="UP000000305">
    <property type="component" value="Unassembled WGS sequence"/>
</dbReference>
<dbReference type="SUPFAM" id="SSF54695">
    <property type="entry name" value="POZ domain"/>
    <property type="match status" value="1"/>
</dbReference>
<organism evidence="2 3">
    <name type="scientific">Daphnia pulex</name>
    <name type="common">Water flea</name>
    <dbReference type="NCBI Taxonomy" id="6669"/>
    <lineage>
        <taxon>Eukaryota</taxon>
        <taxon>Metazoa</taxon>
        <taxon>Ecdysozoa</taxon>
        <taxon>Arthropoda</taxon>
        <taxon>Crustacea</taxon>
        <taxon>Branchiopoda</taxon>
        <taxon>Diplostraca</taxon>
        <taxon>Cladocera</taxon>
        <taxon>Anomopoda</taxon>
        <taxon>Daphniidae</taxon>
        <taxon>Daphnia</taxon>
    </lineage>
</organism>
<dbReference type="FunFam" id="3.30.710.10:FF:000386">
    <property type="entry name" value="Uncharacterized protein"/>
    <property type="match status" value="1"/>
</dbReference>
<dbReference type="KEGG" id="dpx:DAPPUDRAFT_53148"/>
<dbReference type="EMBL" id="GL732555">
    <property type="protein sequence ID" value="EFX78801.1"/>
    <property type="molecule type" value="Genomic_DNA"/>
</dbReference>
<evidence type="ECO:0000259" key="1">
    <source>
        <dbReference type="PROSITE" id="PS50097"/>
    </source>
</evidence>